<feature type="region of interest" description="Disordered" evidence="1">
    <location>
        <begin position="68"/>
        <end position="111"/>
    </location>
</feature>
<feature type="compositionally biased region" description="Basic and acidic residues" evidence="1">
    <location>
        <begin position="79"/>
        <end position="89"/>
    </location>
</feature>
<feature type="chain" id="PRO_5012786954" evidence="2">
    <location>
        <begin position="24"/>
        <end position="111"/>
    </location>
</feature>
<keyword evidence="2" id="KW-0732">Signal</keyword>
<organism evidence="3">
    <name type="scientific">Mytilus trossulus</name>
    <name type="common">Blue mussel</name>
    <dbReference type="NCBI Taxonomy" id="6551"/>
    <lineage>
        <taxon>Eukaryota</taxon>
        <taxon>Metazoa</taxon>
        <taxon>Spiralia</taxon>
        <taxon>Lophotrochozoa</taxon>
        <taxon>Mollusca</taxon>
        <taxon>Bivalvia</taxon>
        <taxon>Autobranchia</taxon>
        <taxon>Pteriomorphia</taxon>
        <taxon>Mytilida</taxon>
        <taxon>Mytiloidea</taxon>
        <taxon>Mytilidae</taxon>
        <taxon>Mytilinae</taxon>
        <taxon>Mytilus</taxon>
    </lineage>
</organism>
<feature type="compositionally biased region" description="Pro residues" evidence="1">
    <location>
        <begin position="33"/>
        <end position="49"/>
    </location>
</feature>
<dbReference type="AlphaFoldDB" id="A0A286RMV6"/>
<feature type="signal peptide" evidence="2">
    <location>
        <begin position="1"/>
        <end position="23"/>
    </location>
</feature>
<dbReference type="EMBL" id="MF432186">
    <property type="protein sequence ID" value="ASW15798.1"/>
    <property type="molecule type" value="mRNA"/>
</dbReference>
<name>A0A286RMV6_MYTTR</name>
<evidence type="ECO:0000256" key="1">
    <source>
        <dbReference type="SAM" id="MobiDB-lite"/>
    </source>
</evidence>
<accession>A0A286RMV6</accession>
<proteinExistence type="evidence at transcript level"/>
<evidence type="ECO:0000256" key="2">
    <source>
        <dbReference type="SAM" id="SignalP"/>
    </source>
</evidence>
<feature type="compositionally biased region" description="Acidic residues" evidence="1">
    <location>
        <begin position="90"/>
        <end position="111"/>
    </location>
</feature>
<feature type="compositionally biased region" description="Acidic residues" evidence="1">
    <location>
        <begin position="68"/>
        <end position="78"/>
    </location>
</feature>
<sequence>MKGVLLLSTTIFFALCMMDGCEGWGRRWRIRIPSPPRPRPWPRPYPRPWPRSATINTDQKRAILNDDIQDEDIETVDSEDGHLDERYVDMNDEDVMDDIDERNVNDPEDGD</sequence>
<feature type="region of interest" description="Disordered" evidence="1">
    <location>
        <begin position="33"/>
        <end position="56"/>
    </location>
</feature>
<evidence type="ECO:0000313" key="3">
    <source>
        <dbReference type="EMBL" id="ASW15798.1"/>
    </source>
</evidence>
<reference evidence="3" key="1">
    <citation type="journal article" date="2017" name="Mar. Drugs">
        <title>Myticalins: A Novel Multigenic Family of Linear, Cationic Antimicrobial Peptides from Marine Mussels (Mytilus spp.).</title>
        <authorList>
            <person name="Leoni G."/>
            <person name="De Poli A."/>
            <person name="Mardirossian M."/>
            <person name="Gambato S."/>
            <person name="Florian F."/>
            <person name="Venier P."/>
            <person name="Wilson D.N."/>
            <person name="Tossi A."/>
            <person name="Pallavicini A."/>
            <person name="Gerdol M."/>
        </authorList>
    </citation>
    <scope>NUCLEOTIDE SEQUENCE</scope>
</reference>
<protein>
    <submittedName>
        <fullName evidence="3">Myticalin D7</fullName>
    </submittedName>
</protein>